<evidence type="ECO:0000256" key="6">
    <source>
        <dbReference type="ARBA" id="ARBA00023136"/>
    </source>
</evidence>
<dbReference type="PANTHER" id="PTHR32322">
    <property type="entry name" value="INNER MEMBRANE TRANSPORTER"/>
    <property type="match status" value="1"/>
</dbReference>
<name>A0A223ATE8_9FIRM</name>
<dbReference type="EMBL" id="CP016199">
    <property type="protein sequence ID" value="ASS38244.1"/>
    <property type="molecule type" value="Genomic_DNA"/>
</dbReference>
<evidence type="ECO:0000259" key="8">
    <source>
        <dbReference type="Pfam" id="PF00892"/>
    </source>
</evidence>
<organism evidence="9 10">
    <name type="scientific">Mogibacterium pumilum</name>
    <dbReference type="NCBI Taxonomy" id="86332"/>
    <lineage>
        <taxon>Bacteria</taxon>
        <taxon>Bacillati</taxon>
        <taxon>Bacillota</taxon>
        <taxon>Clostridia</taxon>
        <taxon>Peptostreptococcales</taxon>
        <taxon>Anaerovoracaceae</taxon>
        <taxon>Mogibacterium</taxon>
    </lineage>
</organism>
<evidence type="ECO:0000313" key="10">
    <source>
        <dbReference type="Proteomes" id="UP000214689"/>
    </source>
</evidence>
<feature type="transmembrane region" description="Helical" evidence="7">
    <location>
        <begin position="7"/>
        <end position="25"/>
    </location>
</feature>
<feature type="transmembrane region" description="Helical" evidence="7">
    <location>
        <begin position="94"/>
        <end position="116"/>
    </location>
</feature>
<feature type="transmembrane region" description="Helical" evidence="7">
    <location>
        <begin position="213"/>
        <end position="232"/>
    </location>
</feature>
<feature type="transmembrane region" description="Helical" evidence="7">
    <location>
        <begin position="65"/>
        <end position="88"/>
    </location>
</feature>
<keyword evidence="6 7" id="KW-0472">Membrane</keyword>
<feature type="transmembrane region" description="Helical" evidence="7">
    <location>
        <begin position="182"/>
        <end position="201"/>
    </location>
</feature>
<evidence type="ECO:0000256" key="4">
    <source>
        <dbReference type="ARBA" id="ARBA00022692"/>
    </source>
</evidence>
<proteinExistence type="inferred from homology"/>
<reference evidence="10" key="1">
    <citation type="submission" date="2016-05" db="EMBL/GenBank/DDBJ databases">
        <authorList>
            <person name="Holder M.E."/>
            <person name="Ajami N.J."/>
            <person name="Petrosino J.F."/>
        </authorList>
    </citation>
    <scope>NUCLEOTIDE SEQUENCE [LARGE SCALE GENOMIC DNA]</scope>
    <source>
        <strain evidence="10">ATCC 700696</strain>
    </source>
</reference>
<keyword evidence="4 7" id="KW-0812">Transmembrane</keyword>
<evidence type="ECO:0000256" key="2">
    <source>
        <dbReference type="ARBA" id="ARBA00007362"/>
    </source>
</evidence>
<dbReference type="Proteomes" id="UP000214689">
    <property type="component" value="Chromosome"/>
</dbReference>
<dbReference type="PANTHER" id="PTHR32322:SF18">
    <property type="entry name" value="S-ADENOSYLMETHIONINE_S-ADENOSYLHOMOCYSTEINE TRANSPORTER"/>
    <property type="match status" value="1"/>
</dbReference>
<dbReference type="RefSeq" id="WP_094234484.1">
    <property type="nucleotide sequence ID" value="NZ_CP016199.1"/>
</dbReference>
<dbReference type="SUPFAM" id="SSF103481">
    <property type="entry name" value="Multidrug resistance efflux transporter EmrE"/>
    <property type="match status" value="2"/>
</dbReference>
<evidence type="ECO:0000256" key="3">
    <source>
        <dbReference type="ARBA" id="ARBA00022475"/>
    </source>
</evidence>
<accession>A0A223ATE8</accession>
<keyword evidence="5 7" id="KW-1133">Transmembrane helix</keyword>
<dbReference type="InterPro" id="IPR050638">
    <property type="entry name" value="AA-Vitamin_Transporters"/>
</dbReference>
<comment type="similarity">
    <text evidence="2">Belongs to the EamA transporter family.</text>
</comment>
<feature type="transmembrane region" description="Helical" evidence="7">
    <location>
        <begin position="125"/>
        <end position="144"/>
    </location>
</feature>
<dbReference type="AlphaFoldDB" id="A0A223ATE8"/>
<feature type="transmembrane region" description="Helical" evidence="7">
    <location>
        <begin position="150"/>
        <end position="170"/>
    </location>
</feature>
<dbReference type="Gene3D" id="1.10.3730.20">
    <property type="match status" value="1"/>
</dbReference>
<keyword evidence="10" id="KW-1185">Reference proteome</keyword>
<dbReference type="Pfam" id="PF00892">
    <property type="entry name" value="EamA"/>
    <property type="match status" value="2"/>
</dbReference>
<feature type="domain" description="EamA" evidence="8">
    <location>
        <begin position="152"/>
        <end position="287"/>
    </location>
</feature>
<dbReference type="InterPro" id="IPR037185">
    <property type="entry name" value="EmrE-like"/>
</dbReference>
<evidence type="ECO:0000256" key="1">
    <source>
        <dbReference type="ARBA" id="ARBA00004651"/>
    </source>
</evidence>
<evidence type="ECO:0000256" key="7">
    <source>
        <dbReference type="SAM" id="Phobius"/>
    </source>
</evidence>
<feature type="transmembrane region" description="Helical" evidence="7">
    <location>
        <begin position="270"/>
        <end position="288"/>
    </location>
</feature>
<evidence type="ECO:0000256" key="5">
    <source>
        <dbReference type="ARBA" id="ARBA00022989"/>
    </source>
</evidence>
<dbReference type="OrthoDB" id="6707571at2"/>
<protein>
    <recommendedName>
        <fullName evidence="8">EamA domain-containing protein</fullName>
    </recommendedName>
</protein>
<feature type="transmembrane region" description="Helical" evidence="7">
    <location>
        <begin position="31"/>
        <end position="53"/>
    </location>
</feature>
<keyword evidence="3" id="KW-1003">Cell membrane</keyword>
<sequence>MIKNGAIFIIISGALWGTTGIYSHLYRGYGIPPVTMSILRVFCAMLVITPFMIKKGRKSFVLSKRGFIIACIQGVITQAVFNVAYFTAIGKLGMASSVVLIYTSPIIVAIMSYFFFKETPTMRKVFAMCVTIMGVTFTATGGVFEISKLSLSGILMGLISGICFASLAITSRLGGQSDDPMAMTYYTMVFGFIALIIYGAIVGIGEFHVDEKLVVISIINGATSVALPYFLYGFSISKLKHVSYAPILSSVENIAATLFGTFIFGEALGPWRVVGIILVMTSVVMINMPERTKNLINVVDCE</sequence>
<evidence type="ECO:0000313" key="9">
    <source>
        <dbReference type="EMBL" id="ASS38244.1"/>
    </source>
</evidence>
<gene>
    <name evidence="9" type="ORF">AXF17_07405</name>
</gene>
<feature type="domain" description="EamA" evidence="8">
    <location>
        <begin position="5"/>
        <end position="138"/>
    </location>
</feature>
<comment type="subcellular location">
    <subcellularLocation>
        <location evidence="1">Cell membrane</location>
        <topology evidence="1">Multi-pass membrane protein</topology>
    </subcellularLocation>
</comment>
<feature type="transmembrane region" description="Helical" evidence="7">
    <location>
        <begin position="244"/>
        <end position="264"/>
    </location>
</feature>
<dbReference type="GO" id="GO:0005886">
    <property type="term" value="C:plasma membrane"/>
    <property type="evidence" value="ECO:0007669"/>
    <property type="project" value="UniProtKB-SubCell"/>
</dbReference>
<dbReference type="InterPro" id="IPR000620">
    <property type="entry name" value="EamA_dom"/>
</dbReference>